<protein>
    <submittedName>
        <fullName evidence="1">Uncharacterized protein</fullName>
    </submittedName>
</protein>
<gene>
    <name evidence="1" type="ORF">LCGC14_0604210</name>
</gene>
<reference evidence="1" key="1">
    <citation type="journal article" date="2015" name="Nature">
        <title>Complex archaea that bridge the gap between prokaryotes and eukaryotes.</title>
        <authorList>
            <person name="Spang A."/>
            <person name="Saw J.H."/>
            <person name="Jorgensen S.L."/>
            <person name="Zaremba-Niedzwiedzka K."/>
            <person name="Martijn J."/>
            <person name="Lind A.E."/>
            <person name="van Eijk R."/>
            <person name="Schleper C."/>
            <person name="Guy L."/>
            <person name="Ettema T.J."/>
        </authorList>
    </citation>
    <scope>NUCLEOTIDE SEQUENCE</scope>
</reference>
<accession>A0A0F9REE5</accession>
<dbReference type="AlphaFoldDB" id="A0A0F9REE5"/>
<evidence type="ECO:0000313" key="1">
    <source>
        <dbReference type="EMBL" id="KKN53254.1"/>
    </source>
</evidence>
<comment type="caution">
    <text evidence="1">The sequence shown here is derived from an EMBL/GenBank/DDBJ whole genome shotgun (WGS) entry which is preliminary data.</text>
</comment>
<proteinExistence type="predicted"/>
<organism evidence="1">
    <name type="scientific">marine sediment metagenome</name>
    <dbReference type="NCBI Taxonomy" id="412755"/>
    <lineage>
        <taxon>unclassified sequences</taxon>
        <taxon>metagenomes</taxon>
        <taxon>ecological metagenomes</taxon>
    </lineage>
</organism>
<name>A0A0F9REE5_9ZZZZ</name>
<sequence length="87" mass="10021">MDTAIAKRGPDYVVCCEIPLIGRLERWLCSVRSKGIPPQKKAPLRRGLGSRRAVRDLFWDVAFNTLYIEIHTGQRTVIRCFTFSQKI</sequence>
<dbReference type="EMBL" id="LAZR01000980">
    <property type="protein sequence ID" value="KKN53254.1"/>
    <property type="molecule type" value="Genomic_DNA"/>
</dbReference>